<reference evidence="1 2" key="1">
    <citation type="journal article" date="2024" name="Chem. Sci.">
        <title>Discovery of megapolipeptins by genome mining of a Burkholderiales bacteria collection.</title>
        <authorList>
            <person name="Paulo B.S."/>
            <person name="Recchia M.J.J."/>
            <person name="Lee S."/>
            <person name="Fergusson C.H."/>
            <person name="Romanowski S.B."/>
            <person name="Hernandez A."/>
            <person name="Krull N."/>
            <person name="Liu D.Y."/>
            <person name="Cavanagh H."/>
            <person name="Bos A."/>
            <person name="Gray C.A."/>
            <person name="Murphy B.T."/>
            <person name="Linington R.G."/>
            <person name="Eustaquio A.S."/>
        </authorList>
    </citation>
    <scope>NUCLEOTIDE SEQUENCE [LARGE SCALE GENOMIC DNA]</scope>
    <source>
        <strain evidence="1 2">RL16-012-BIC-B</strain>
    </source>
</reference>
<keyword evidence="2" id="KW-1185">Reference proteome</keyword>
<dbReference type="Proteomes" id="UP001629249">
    <property type="component" value="Unassembled WGS sequence"/>
</dbReference>
<protein>
    <submittedName>
        <fullName evidence="1">Uncharacterized protein</fullName>
    </submittedName>
</protein>
<dbReference type="RefSeq" id="WP_408330167.1">
    <property type="nucleotide sequence ID" value="NZ_JAQQFH010000013.1"/>
</dbReference>
<comment type="caution">
    <text evidence="1">The sequence shown here is derived from an EMBL/GenBank/DDBJ whole genome shotgun (WGS) entry which is preliminary data.</text>
</comment>
<evidence type="ECO:0000313" key="2">
    <source>
        <dbReference type="Proteomes" id="UP001629249"/>
    </source>
</evidence>
<dbReference type="EMBL" id="JAQQFN010000020">
    <property type="protein sequence ID" value="MFL9886163.1"/>
    <property type="molecule type" value="Genomic_DNA"/>
</dbReference>
<feature type="non-terminal residue" evidence="1">
    <location>
        <position position="1"/>
    </location>
</feature>
<organism evidence="1 2">
    <name type="scientific">Paraburkholderia agricolaris</name>
    <dbReference type="NCBI Taxonomy" id="2152888"/>
    <lineage>
        <taxon>Bacteria</taxon>
        <taxon>Pseudomonadati</taxon>
        <taxon>Pseudomonadota</taxon>
        <taxon>Betaproteobacteria</taxon>
        <taxon>Burkholderiales</taxon>
        <taxon>Burkholderiaceae</taxon>
        <taxon>Paraburkholderia</taxon>
    </lineage>
</organism>
<evidence type="ECO:0000313" key="1">
    <source>
        <dbReference type="EMBL" id="MFL9886163.1"/>
    </source>
</evidence>
<accession>A0ABW8ZTF7</accession>
<gene>
    <name evidence="1" type="ORF">PQR66_24195</name>
</gene>
<proteinExistence type="predicted"/>
<sequence length="60" mass="6682">YARLIASQLDAVAIVRVIVPLPTIRKIATESERGTWDVLSADMPRLNDSLRGNVTIVYKD</sequence>
<name>A0ABW8ZTF7_9BURK</name>